<keyword evidence="3" id="KW-0408">Iron</keyword>
<dbReference type="GO" id="GO:0019825">
    <property type="term" value="F:oxygen binding"/>
    <property type="evidence" value="ECO:0007669"/>
    <property type="project" value="InterPro"/>
</dbReference>
<evidence type="ECO:0000313" key="10">
    <source>
        <dbReference type="Proteomes" id="UP000266196"/>
    </source>
</evidence>
<sequence length="250" mass="28405">MGIINSVQAIKIRRNGELVLLAQYRKFLVEKCPDFAFVRCKITPAIQHRVLANWEAIACGHTPAMRAKGHSSPVVYFYDSFYTRLFEVAPEVRSLFRSSIIVQGKALINIVQSIANGVNSADAIASVVELAYRHNQYGVKMQYYNVLGRVLLEVLRDCTGHELWTNELDVGWRTVYAYMMTTMAPILYHGVTHPTERDKAMAKRGRYRHNMKRKRYSSVQPVAVSLNSLLPESSASECPVKQLAWREPPS</sequence>
<dbReference type="Proteomes" id="UP000286510">
    <property type="component" value="Unassembled WGS sequence"/>
</dbReference>
<evidence type="ECO:0000256" key="2">
    <source>
        <dbReference type="ARBA" id="ARBA00022723"/>
    </source>
</evidence>
<dbReference type="PANTHER" id="PTHR43396:SF3">
    <property type="entry name" value="FLAVOHEMOPROTEIN"/>
    <property type="match status" value="1"/>
</dbReference>
<dbReference type="SUPFAM" id="SSF46458">
    <property type="entry name" value="Globin-like"/>
    <property type="match status" value="1"/>
</dbReference>
<dbReference type="VEuPathDB" id="FungiDB:H257_15262"/>
<dbReference type="GO" id="GO:0071500">
    <property type="term" value="P:cellular response to nitrosative stress"/>
    <property type="evidence" value="ECO:0007669"/>
    <property type="project" value="TreeGrafter"/>
</dbReference>
<comment type="similarity">
    <text evidence="4">Belongs to the globin family.</text>
</comment>
<dbReference type="GO" id="GO:0020037">
    <property type="term" value="F:heme binding"/>
    <property type="evidence" value="ECO:0007669"/>
    <property type="project" value="InterPro"/>
</dbReference>
<evidence type="ECO:0000313" key="13">
    <source>
        <dbReference type="Proteomes" id="UP000286510"/>
    </source>
</evidence>
<dbReference type="EMBL" id="QUTF01001596">
    <property type="protein sequence ID" value="RHZ42325.1"/>
    <property type="molecule type" value="Genomic_DNA"/>
</dbReference>
<evidence type="ECO:0000256" key="4">
    <source>
        <dbReference type="RuleBase" id="RU000356"/>
    </source>
</evidence>
<dbReference type="GO" id="GO:0008941">
    <property type="term" value="F:nitric oxide dioxygenase NAD(P)H activity"/>
    <property type="evidence" value="ECO:0007669"/>
    <property type="project" value="TreeGrafter"/>
</dbReference>
<dbReference type="Gene3D" id="1.10.490.10">
    <property type="entry name" value="Globins"/>
    <property type="match status" value="1"/>
</dbReference>
<dbReference type="PROSITE" id="PS01033">
    <property type="entry name" value="GLOBIN"/>
    <property type="match status" value="1"/>
</dbReference>
<evidence type="ECO:0000256" key="1">
    <source>
        <dbReference type="ARBA" id="ARBA00022617"/>
    </source>
</evidence>
<keyword evidence="2" id="KW-0479">Metal-binding</keyword>
<feature type="domain" description="Globin" evidence="5">
    <location>
        <begin position="41"/>
        <end position="188"/>
    </location>
</feature>
<evidence type="ECO:0000313" key="12">
    <source>
        <dbReference type="Proteomes" id="UP000285712"/>
    </source>
</evidence>
<gene>
    <name evidence="9" type="ORF">DYB26_011168</name>
    <name evidence="8" type="ORF">DYB31_010320</name>
    <name evidence="6" type="ORF">DYB35_007255</name>
    <name evidence="7" type="ORF">DYB37_007655</name>
</gene>
<comment type="caution">
    <text evidence="8">The sequence shown here is derived from an EMBL/GenBank/DDBJ whole genome shotgun (WGS) entry which is preliminary data.</text>
</comment>
<protein>
    <recommendedName>
        <fullName evidence="5">Globin domain-containing protein</fullName>
    </recommendedName>
</protein>
<keyword evidence="1 4" id="KW-0349">Heme</keyword>
<proteinExistence type="inferred from homology"/>
<dbReference type="GO" id="GO:0071949">
    <property type="term" value="F:FAD binding"/>
    <property type="evidence" value="ECO:0007669"/>
    <property type="project" value="TreeGrafter"/>
</dbReference>
<evidence type="ECO:0000259" key="5">
    <source>
        <dbReference type="PROSITE" id="PS01033"/>
    </source>
</evidence>
<name>A0A397FDX0_APHAT</name>
<dbReference type="InterPro" id="IPR009050">
    <property type="entry name" value="Globin-like_sf"/>
</dbReference>
<dbReference type="EMBL" id="QUTH01005077">
    <property type="protein sequence ID" value="RHZ10979.1"/>
    <property type="molecule type" value="Genomic_DNA"/>
</dbReference>
<dbReference type="Proteomes" id="UP000266196">
    <property type="component" value="Unassembled WGS sequence"/>
</dbReference>
<dbReference type="InterPro" id="IPR012292">
    <property type="entry name" value="Globin/Proto"/>
</dbReference>
<dbReference type="EMBL" id="QUTE01007558">
    <property type="protein sequence ID" value="RHZ28787.1"/>
    <property type="molecule type" value="Genomic_DNA"/>
</dbReference>
<dbReference type="Proteomes" id="UP000285430">
    <property type="component" value="Unassembled WGS sequence"/>
</dbReference>
<dbReference type="InterPro" id="IPR000971">
    <property type="entry name" value="Globin"/>
</dbReference>
<dbReference type="Pfam" id="PF00042">
    <property type="entry name" value="Globin"/>
    <property type="match status" value="1"/>
</dbReference>
<evidence type="ECO:0000313" key="7">
    <source>
        <dbReference type="EMBL" id="RHZ10979.1"/>
    </source>
</evidence>
<dbReference type="EMBL" id="QUTG01007470">
    <property type="protein sequence ID" value="RHY82609.1"/>
    <property type="molecule type" value="Genomic_DNA"/>
</dbReference>
<dbReference type="GO" id="GO:0005344">
    <property type="term" value="F:oxygen carrier activity"/>
    <property type="evidence" value="ECO:0007669"/>
    <property type="project" value="UniProtKB-KW"/>
</dbReference>
<dbReference type="PANTHER" id="PTHR43396">
    <property type="entry name" value="FLAVOHEMOPROTEIN"/>
    <property type="match status" value="1"/>
</dbReference>
<dbReference type="GO" id="GO:0046210">
    <property type="term" value="P:nitric oxide catabolic process"/>
    <property type="evidence" value="ECO:0007669"/>
    <property type="project" value="TreeGrafter"/>
</dbReference>
<evidence type="ECO:0000313" key="6">
    <source>
        <dbReference type="EMBL" id="RHY82609.1"/>
    </source>
</evidence>
<evidence type="ECO:0000313" key="8">
    <source>
        <dbReference type="EMBL" id="RHZ28787.1"/>
    </source>
</evidence>
<evidence type="ECO:0000313" key="9">
    <source>
        <dbReference type="EMBL" id="RHZ42325.1"/>
    </source>
</evidence>
<dbReference type="Proteomes" id="UP000285712">
    <property type="component" value="Unassembled WGS sequence"/>
</dbReference>
<keyword evidence="4" id="KW-0813">Transport</keyword>
<reference evidence="10 11" key="1">
    <citation type="submission" date="2018-08" db="EMBL/GenBank/DDBJ databases">
        <title>Aphanomyces genome sequencing and annotation.</title>
        <authorList>
            <person name="Minardi D."/>
            <person name="Oidtmann B."/>
            <person name="Van Der Giezen M."/>
            <person name="Studholme D.J."/>
        </authorList>
    </citation>
    <scope>NUCLEOTIDE SEQUENCE [LARGE SCALE GENOMIC DNA]</scope>
    <source>
        <strain evidence="8 10">197901</strain>
        <strain evidence="7 11">Da</strain>
        <strain evidence="9 13">FDL457</strain>
        <strain evidence="6 12">Sv</strain>
    </source>
</reference>
<dbReference type="AlphaFoldDB" id="A0A397FDX0"/>
<evidence type="ECO:0000256" key="3">
    <source>
        <dbReference type="ARBA" id="ARBA00023004"/>
    </source>
</evidence>
<accession>A0A397FDX0</accession>
<keyword evidence="4" id="KW-0561">Oxygen transport</keyword>
<dbReference type="GO" id="GO:0046872">
    <property type="term" value="F:metal ion binding"/>
    <property type="evidence" value="ECO:0007669"/>
    <property type="project" value="UniProtKB-KW"/>
</dbReference>
<evidence type="ECO:0000313" key="11">
    <source>
        <dbReference type="Proteomes" id="UP000285430"/>
    </source>
</evidence>
<organism evidence="8 10">
    <name type="scientific">Aphanomyces astaci</name>
    <name type="common">Crayfish plague agent</name>
    <dbReference type="NCBI Taxonomy" id="112090"/>
    <lineage>
        <taxon>Eukaryota</taxon>
        <taxon>Sar</taxon>
        <taxon>Stramenopiles</taxon>
        <taxon>Oomycota</taxon>
        <taxon>Saprolegniomycetes</taxon>
        <taxon>Saprolegniales</taxon>
        <taxon>Verrucalvaceae</taxon>
        <taxon>Aphanomyces</taxon>
    </lineage>
</organism>